<dbReference type="AlphaFoldDB" id="A0A117L172"/>
<dbReference type="RefSeq" id="WP_283217675.1">
    <property type="nucleotide sequence ID" value="NZ_LGFD01000024.1"/>
</dbReference>
<evidence type="ECO:0000313" key="1">
    <source>
        <dbReference type="EMBL" id="KUK17426.1"/>
    </source>
</evidence>
<sequence>MLFLDYSFNKKWERYLARGVWFESYQEGKIILADGCVYWIEAKTGDFKYFCPKTGLITDVEDRTDSSYIATSEGYIYLLEDHELKKGIRATKPWKGENLRMLIDIGVGTKYVAVVYSFVNPLEDEKRGLCVYTRNLIKLACKRLSYTPEDVIVVNNIIFVKDFYTDQIRAYRVYSLL</sequence>
<comment type="caution">
    <text evidence="1">The sequence shown here is derived from an EMBL/GenBank/DDBJ whole genome shotgun (WGS) entry which is preliminary data.</text>
</comment>
<dbReference type="Proteomes" id="UP000053911">
    <property type="component" value="Unassembled WGS sequence"/>
</dbReference>
<proteinExistence type="predicted"/>
<evidence type="ECO:0000313" key="2">
    <source>
        <dbReference type="Proteomes" id="UP000053911"/>
    </source>
</evidence>
<dbReference type="PATRIC" id="fig|172049.5.peg.140"/>
<protein>
    <submittedName>
        <fullName evidence="1">Uncharacterized protein</fullName>
    </submittedName>
</protein>
<accession>A0A117L172</accession>
<name>A0A117L172_9EURY</name>
<organism evidence="1 2">
    <name type="scientific">Thermococcus sibiricus</name>
    <dbReference type="NCBI Taxonomy" id="172049"/>
    <lineage>
        <taxon>Archaea</taxon>
        <taxon>Methanobacteriati</taxon>
        <taxon>Methanobacteriota</taxon>
        <taxon>Thermococci</taxon>
        <taxon>Thermococcales</taxon>
        <taxon>Thermococcaceae</taxon>
        <taxon>Thermococcus</taxon>
    </lineage>
</organism>
<reference evidence="2" key="1">
    <citation type="journal article" date="2015" name="MBio">
        <title>Genome-Resolved Metagenomic Analysis Reveals Roles for Candidate Phyla and Other Microbial Community Members in Biogeochemical Transformations in Oil Reservoirs.</title>
        <authorList>
            <person name="Hu P."/>
            <person name="Tom L."/>
            <person name="Singh A."/>
            <person name="Thomas B.C."/>
            <person name="Baker B.J."/>
            <person name="Piceno Y.M."/>
            <person name="Andersen G.L."/>
            <person name="Banfield J.F."/>
        </authorList>
    </citation>
    <scope>NUCLEOTIDE SEQUENCE [LARGE SCALE GENOMIC DNA]</scope>
</reference>
<gene>
    <name evidence="1" type="ORF">XD54_1306</name>
</gene>
<dbReference type="EMBL" id="LGFD01000024">
    <property type="protein sequence ID" value="KUK17426.1"/>
    <property type="molecule type" value="Genomic_DNA"/>
</dbReference>